<sequence length="135" mass="14402">MVTTNSPSGSSTSSSPVQKNVALENDFAVSPATEAPGFADLLVKSIFEPGANAAVVMAMNVCFFLLVITLVGLAAITNWDWHVLALLTTSVILWAAMVWFIMMATAVQTNPENMPNTDMTIPADDASPPETRKDQ</sequence>
<dbReference type="Pfam" id="PF08636">
    <property type="entry name" value="Pkr1"/>
    <property type="match status" value="1"/>
</dbReference>
<keyword evidence="2" id="KW-0812">Transmembrane</keyword>
<dbReference type="Proteomes" id="UP001233271">
    <property type="component" value="Chromosome 3"/>
</dbReference>
<reference evidence="3" key="1">
    <citation type="journal article" date="2023" name="BMC Genomics">
        <title>Chromosome-level genome assemblies of Cutaneotrichosporon spp. (Trichosporonales, Basidiomycota) reveal imbalanced evolution between nucleotide sequences and chromosome synteny.</title>
        <authorList>
            <person name="Kobayashi Y."/>
            <person name="Kayamori A."/>
            <person name="Aoki K."/>
            <person name="Shiwa Y."/>
            <person name="Matsutani M."/>
            <person name="Fujita N."/>
            <person name="Sugita T."/>
            <person name="Iwasaki W."/>
            <person name="Tanaka N."/>
            <person name="Takashima M."/>
        </authorList>
    </citation>
    <scope>NUCLEOTIDE SEQUENCE</scope>
    <source>
        <strain evidence="3">HIS019</strain>
    </source>
</reference>
<feature type="region of interest" description="Disordered" evidence="1">
    <location>
        <begin position="112"/>
        <end position="135"/>
    </location>
</feature>
<accession>A0AA48IIZ6</accession>
<evidence type="ECO:0008006" key="5">
    <source>
        <dbReference type="Google" id="ProtNLM"/>
    </source>
</evidence>
<proteinExistence type="predicted"/>
<evidence type="ECO:0000313" key="4">
    <source>
        <dbReference type="Proteomes" id="UP001233271"/>
    </source>
</evidence>
<keyword evidence="2" id="KW-1133">Transmembrane helix</keyword>
<keyword evidence="2" id="KW-0472">Membrane</keyword>
<dbReference type="InterPro" id="IPR013945">
    <property type="entry name" value="Pkr1"/>
</dbReference>
<dbReference type="EMBL" id="AP028214">
    <property type="protein sequence ID" value="BEI90453.1"/>
    <property type="molecule type" value="Genomic_DNA"/>
</dbReference>
<keyword evidence="4" id="KW-1185">Reference proteome</keyword>
<gene>
    <name evidence="3" type="ORF">CcaverHIS019_0305230</name>
</gene>
<feature type="transmembrane region" description="Helical" evidence="2">
    <location>
        <begin position="83"/>
        <end position="107"/>
    </location>
</feature>
<organism evidence="3 4">
    <name type="scientific">Cutaneotrichosporon cavernicola</name>
    <dbReference type="NCBI Taxonomy" id="279322"/>
    <lineage>
        <taxon>Eukaryota</taxon>
        <taxon>Fungi</taxon>
        <taxon>Dikarya</taxon>
        <taxon>Basidiomycota</taxon>
        <taxon>Agaricomycotina</taxon>
        <taxon>Tremellomycetes</taxon>
        <taxon>Trichosporonales</taxon>
        <taxon>Trichosporonaceae</taxon>
        <taxon>Cutaneotrichosporon</taxon>
    </lineage>
</organism>
<dbReference type="GO" id="GO:0070072">
    <property type="term" value="P:vacuolar proton-transporting V-type ATPase complex assembly"/>
    <property type="evidence" value="ECO:0007669"/>
    <property type="project" value="InterPro"/>
</dbReference>
<dbReference type="KEGG" id="ccac:CcaHIS019_0305230"/>
<evidence type="ECO:0000256" key="1">
    <source>
        <dbReference type="SAM" id="MobiDB-lite"/>
    </source>
</evidence>
<dbReference type="GeneID" id="85494323"/>
<dbReference type="RefSeq" id="XP_060455718.1">
    <property type="nucleotide sequence ID" value="XM_060598979.1"/>
</dbReference>
<dbReference type="AlphaFoldDB" id="A0AA48IIZ6"/>
<name>A0AA48IIZ6_9TREE</name>
<evidence type="ECO:0000256" key="2">
    <source>
        <dbReference type="SAM" id="Phobius"/>
    </source>
</evidence>
<dbReference type="PANTHER" id="PTHR28251">
    <property type="entry name" value="V-TYPE ATPASE ASSEMBLY FACTOR PKR1"/>
    <property type="match status" value="1"/>
</dbReference>
<dbReference type="GO" id="GO:0005789">
    <property type="term" value="C:endoplasmic reticulum membrane"/>
    <property type="evidence" value="ECO:0007669"/>
    <property type="project" value="TreeGrafter"/>
</dbReference>
<feature type="transmembrane region" description="Helical" evidence="2">
    <location>
        <begin position="53"/>
        <end position="76"/>
    </location>
</feature>
<evidence type="ECO:0000313" key="3">
    <source>
        <dbReference type="EMBL" id="BEI90453.1"/>
    </source>
</evidence>
<dbReference type="PANTHER" id="PTHR28251:SF1">
    <property type="entry name" value="V-TYPE ATPASE ASSEMBLY FACTOR PKR1"/>
    <property type="match status" value="1"/>
</dbReference>
<protein>
    <recommendedName>
        <fullName evidence="5">Pkr1-domain-containing protein</fullName>
    </recommendedName>
</protein>